<dbReference type="InterPro" id="IPR036034">
    <property type="entry name" value="PDZ_sf"/>
</dbReference>
<feature type="region of interest" description="Disordered" evidence="1">
    <location>
        <begin position="176"/>
        <end position="231"/>
    </location>
</feature>
<keyword evidence="4" id="KW-1185">Reference proteome</keyword>
<accession>A0AAN7ZFZ4</accession>
<gene>
    <name evidence="3" type="ORF">RI129_011528</name>
</gene>
<evidence type="ECO:0000256" key="1">
    <source>
        <dbReference type="SAM" id="MobiDB-lite"/>
    </source>
</evidence>
<dbReference type="SMART" id="SM00228">
    <property type="entry name" value="PDZ"/>
    <property type="match status" value="2"/>
</dbReference>
<evidence type="ECO:0000313" key="4">
    <source>
        <dbReference type="Proteomes" id="UP001329430"/>
    </source>
</evidence>
<dbReference type="SUPFAM" id="SSF50156">
    <property type="entry name" value="PDZ domain-like"/>
    <property type="match status" value="2"/>
</dbReference>
<dbReference type="PANTHER" id="PTHR11324:SF16">
    <property type="entry name" value="PDZ DOMAIN-CONTAINING PROTEIN 2"/>
    <property type="match status" value="1"/>
</dbReference>
<dbReference type="EMBL" id="JAVRBK010000009">
    <property type="protein sequence ID" value="KAK5639036.1"/>
    <property type="molecule type" value="Genomic_DNA"/>
</dbReference>
<evidence type="ECO:0000313" key="3">
    <source>
        <dbReference type="EMBL" id="KAK5639036.1"/>
    </source>
</evidence>
<feature type="domain" description="PDZ" evidence="2">
    <location>
        <begin position="342"/>
        <end position="427"/>
    </location>
</feature>
<dbReference type="PANTHER" id="PTHR11324">
    <property type="entry name" value="IL16-RELATED"/>
    <property type="match status" value="1"/>
</dbReference>
<comment type="caution">
    <text evidence="3">The sequence shown here is derived from an EMBL/GenBank/DDBJ whole genome shotgun (WGS) entry which is preliminary data.</text>
</comment>
<feature type="compositionally biased region" description="Low complexity" evidence="1">
    <location>
        <begin position="201"/>
        <end position="227"/>
    </location>
</feature>
<dbReference type="AlphaFoldDB" id="A0AAN7ZFZ4"/>
<protein>
    <recommendedName>
        <fullName evidence="2">PDZ domain-containing protein</fullName>
    </recommendedName>
</protein>
<dbReference type="Pfam" id="PF00595">
    <property type="entry name" value="PDZ"/>
    <property type="match status" value="2"/>
</dbReference>
<dbReference type="PROSITE" id="PS50106">
    <property type="entry name" value="PDZ"/>
    <property type="match status" value="2"/>
</dbReference>
<sequence>MFSRNDRHFEPNSSCLNSELLPIDVKKIYEVYKEASNRKYDDRTIRTKKRTKSVVNNLELNEQQFLDYLLLIKPTTKEEFQKLINELSEEDPKLTHKMEVLTENKPTYKHSRKFKVVKNILSKFSSKSDDEGDVVCSKSAKSVSSGSLTSLSEVILTSSKKAISLSEISVLPPKPAVIKSDESGYGSDGTRMDSPRGSIKSQVSNLSEDVSSSGSSTDTDTTITNSSTDRHHFKQTARNALIFKNPTPLQSYDSNSSCDYHFNEFRCSHRSKYSSRKNKNINNVNENAKTEVQGSVFRSLDEDVLFNSKLDNVDSNSTLAYPTTLQPYVKSSASSIEKEFKCVRLKLQNNESSGITVGVKNDSIHSGIYVITYILPCSVADRNGNLWVGDEVVKVNGTRVRGMPFTFATSLLSPLNGELEIVISRYSTVRTEEKPLSTDNQIRFMNPFRPTLHSKYNSEYGSRNVEPSKISLSALNPESRVTFSELPSLRSSSLGTNGISNQEEEEISSRAEHMALTGMRKFSFCQEPSTKLSNTSSTNTNNHNARHLIVHFRKGPGMKSLGFSVVGGKDSPRGPMGLYVKTIFKLGQAAESGCLFEGDKILSINGISFDGLTHKEAIALFKNIKCGDIQLDVERRESCSTEK</sequence>
<proteinExistence type="predicted"/>
<evidence type="ECO:0000259" key="2">
    <source>
        <dbReference type="PROSITE" id="PS50106"/>
    </source>
</evidence>
<feature type="domain" description="PDZ" evidence="2">
    <location>
        <begin position="549"/>
        <end position="623"/>
    </location>
</feature>
<organism evidence="3 4">
    <name type="scientific">Pyrocoelia pectoralis</name>
    <dbReference type="NCBI Taxonomy" id="417401"/>
    <lineage>
        <taxon>Eukaryota</taxon>
        <taxon>Metazoa</taxon>
        <taxon>Ecdysozoa</taxon>
        <taxon>Arthropoda</taxon>
        <taxon>Hexapoda</taxon>
        <taxon>Insecta</taxon>
        <taxon>Pterygota</taxon>
        <taxon>Neoptera</taxon>
        <taxon>Endopterygota</taxon>
        <taxon>Coleoptera</taxon>
        <taxon>Polyphaga</taxon>
        <taxon>Elateriformia</taxon>
        <taxon>Elateroidea</taxon>
        <taxon>Lampyridae</taxon>
        <taxon>Lampyrinae</taxon>
        <taxon>Pyrocoelia</taxon>
    </lineage>
</organism>
<dbReference type="InterPro" id="IPR001478">
    <property type="entry name" value="PDZ"/>
</dbReference>
<reference evidence="3 4" key="1">
    <citation type="journal article" date="2024" name="Insects">
        <title>An Improved Chromosome-Level Genome Assembly of the Firefly Pyrocoelia pectoralis.</title>
        <authorList>
            <person name="Fu X."/>
            <person name="Meyer-Rochow V.B."/>
            <person name="Ballantyne L."/>
            <person name="Zhu X."/>
        </authorList>
    </citation>
    <scope>NUCLEOTIDE SEQUENCE [LARGE SCALE GENOMIC DNA]</scope>
    <source>
        <strain evidence="3">XCY_ONT2</strain>
    </source>
</reference>
<dbReference type="CDD" id="cd00136">
    <property type="entry name" value="PDZ_canonical"/>
    <property type="match status" value="1"/>
</dbReference>
<name>A0AAN7ZFZ4_9COLE</name>
<dbReference type="Proteomes" id="UP001329430">
    <property type="component" value="Chromosome 9"/>
</dbReference>
<dbReference type="Gene3D" id="2.30.42.10">
    <property type="match status" value="2"/>
</dbReference>